<sequence length="523" mass="58762">MPVHLTFYDGTDCIGGNKILLEDGNAAFLLDFGTNFKAEGMYFDEFLNPRPTFGFSDLLALGILPPLKGLYRPDLEYPGVWEKYSGHPFCREVEVQGVFLSHAHYDHCEHFSYLWEDLPVFTSLTSALTCKALQDTGGGARLQEICYTVRREFKDGLLKATDYRKFPHEQRPFRVFGNTGTVPADACAFWGRCDGSRGLNCQPLLACGREAEIAGLTVRFWPVDHSVPGAGAFGIKTSAGWVVYTGDLRLHGKHADLTRQFISEAAALKPVALICEGTHPQTEKPVTEDEVLTNSLETVKKADGLVVADFGPRNVERLLSFLEIAEENDRQLVLTPKDIYLLEALRAAGEPGVPDPYANERIMLYVRPKAMRQKWEEALVERFKVRAPERMADAQKVRSDMGSYILCFSYYDFHALLDIEPCGGTYIYSSSEAFNEEMLIDHQRVLNWIGFFGFKLYGNLGRDQEKSGFHASGHIHGPGIEELVETVKPDILIPVHTEDKDFFRRFEGTCRVMFPQKGTVVTA</sequence>
<dbReference type="PANTHER" id="PTHR43694">
    <property type="entry name" value="RIBONUCLEASE J"/>
    <property type="match status" value="1"/>
</dbReference>
<evidence type="ECO:0000313" key="4">
    <source>
        <dbReference type="Proteomes" id="UP000322283"/>
    </source>
</evidence>
<dbReference type="Gene3D" id="3.60.15.10">
    <property type="entry name" value="Ribonuclease Z/Hydroxyacylglutathione hydrolase-like"/>
    <property type="match status" value="1"/>
</dbReference>
<reference evidence="1 3" key="1">
    <citation type="submission" date="2016-08" db="EMBL/GenBank/DDBJ databases">
        <title>Moorella thermoacetica DSM 103132.</title>
        <authorList>
            <person name="Jendresen C.B."/>
            <person name="Redl S.M."/>
            <person name="Jensen T.O."/>
            <person name="Nielsen A.T."/>
        </authorList>
    </citation>
    <scope>NUCLEOTIDE SEQUENCE [LARGE SCALE GENOMIC DNA]</scope>
    <source>
        <strain evidence="1 3">DSM 103132</strain>
    </source>
</reference>
<dbReference type="InterPro" id="IPR036866">
    <property type="entry name" value="RibonucZ/Hydroxyglut_hydro"/>
</dbReference>
<dbReference type="EC" id="3.1.-.-" evidence="2"/>
<dbReference type="EMBL" id="VCDX01000005">
    <property type="protein sequence ID" value="TYL12884.1"/>
    <property type="molecule type" value="Genomic_DNA"/>
</dbReference>
<name>A0AAC9MU33_NEOTH</name>
<accession>A0AAC9MU33</accession>
<evidence type="ECO:0000313" key="1">
    <source>
        <dbReference type="EMBL" id="AOQ23177.1"/>
    </source>
</evidence>
<dbReference type="AlphaFoldDB" id="A0AAC9MU33"/>
<organism evidence="1 3">
    <name type="scientific">Neomoorella thermoacetica</name>
    <name type="common">Clostridium thermoaceticum</name>
    <dbReference type="NCBI Taxonomy" id="1525"/>
    <lineage>
        <taxon>Bacteria</taxon>
        <taxon>Bacillati</taxon>
        <taxon>Bacillota</taxon>
        <taxon>Clostridia</taxon>
        <taxon>Neomoorellales</taxon>
        <taxon>Neomoorellaceae</taxon>
        <taxon>Neomoorella</taxon>
    </lineage>
</organism>
<keyword evidence="4" id="KW-1185">Reference proteome</keyword>
<dbReference type="SUPFAM" id="SSF56281">
    <property type="entry name" value="Metallo-hydrolase/oxidoreductase"/>
    <property type="match status" value="1"/>
</dbReference>
<dbReference type="EMBL" id="CP017019">
    <property type="protein sequence ID" value="AOQ23177.1"/>
    <property type="molecule type" value="Genomic_DNA"/>
</dbReference>
<dbReference type="RefSeq" id="WP_069588481.1">
    <property type="nucleotide sequence ID" value="NZ_CP017019.1"/>
</dbReference>
<gene>
    <name evidence="2" type="primary">rnj</name>
    <name evidence="1" type="ORF">Maut_00714</name>
    <name evidence="2" type="ORF">MTAT_17070</name>
</gene>
<dbReference type="Proteomes" id="UP000094598">
    <property type="component" value="Chromosome"/>
</dbReference>
<dbReference type="Proteomes" id="UP000322283">
    <property type="component" value="Unassembled WGS sequence"/>
</dbReference>
<proteinExistence type="predicted"/>
<dbReference type="PANTHER" id="PTHR43694:SF1">
    <property type="entry name" value="RIBONUCLEASE J"/>
    <property type="match status" value="1"/>
</dbReference>
<reference evidence="2 4" key="2">
    <citation type="submission" date="2019-05" db="EMBL/GenBank/DDBJ databases">
        <title>Genome sequence of Moorella thermoacetica ATCC 33924.</title>
        <authorList>
            <person name="Poehlein A."/>
            <person name="Bengelsdorf F.R."/>
            <person name="Duerre P."/>
            <person name="Daniel R."/>
        </authorList>
    </citation>
    <scope>NUCLEOTIDE SEQUENCE [LARGE SCALE GENOMIC DNA]</scope>
    <source>
        <strain evidence="2 4">ATCC 33924</strain>
    </source>
</reference>
<evidence type="ECO:0000313" key="3">
    <source>
        <dbReference type="Proteomes" id="UP000094598"/>
    </source>
</evidence>
<keyword evidence="2" id="KW-0378">Hydrolase</keyword>
<dbReference type="GO" id="GO:0016787">
    <property type="term" value="F:hydrolase activity"/>
    <property type="evidence" value="ECO:0007669"/>
    <property type="project" value="UniProtKB-KW"/>
</dbReference>
<protein>
    <submittedName>
        <fullName evidence="1">Beta-lactamase superfamily domain protein</fullName>
    </submittedName>
    <submittedName>
        <fullName evidence="2">Ribonuclease J</fullName>
        <ecNumber evidence="2">3.1.-.-</ecNumber>
    </submittedName>
</protein>
<evidence type="ECO:0000313" key="2">
    <source>
        <dbReference type="EMBL" id="TYL12884.1"/>
    </source>
</evidence>